<dbReference type="Pfam" id="PF14277">
    <property type="entry name" value="DUF4364"/>
    <property type="match status" value="1"/>
</dbReference>
<sequence length="185" mass="21680">MKKEKKINLPLKNYSKDEIKILICYIFYKINKPLKKDFIIFILQYNDVSNYFQISDIFSELIKSQCIVEYISLDNSKNKNEKFILTQVGGEIAKHLNGSLPITLKESIMRSISKHVSTFQNEKISKAEIKKNSSGYDVKCCIFEENFNIMELCMYAPDLSKAIKIKNTFYEKMHEIYKNLIDQTS</sequence>
<dbReference type="Proteomes" id="UP001337580">
    <property type="component" value="Chromosome"/>
</dbReference>
<dbReference type="InterPro" id="IPR025374">
    <property type="entry name" value="DUF4364"/>
</dbReference>
<gene>
    <name evidence="1" type="ORF">CfP315_0359</name>
</gene>
<dbReference type="AlphaFoldDB" id="A0AA48KYF8"/>
<dbReference type="EMBL" id="AP027924">
    <property type="protein sequence ID" value="BED91827.1"/>
    <property type="molecule type" value="Genomic_DNA"/>
</dbReference>
<protein>
    <submittedName>
        <fullName evidence="1">DUF4364 family protein</fullName>
    </submittedName>
</protein>
<proteinExistence type="predicted"/>
<accession>A0AA48KYF8</accession>
<reference evidence="1" key="1">
    <citation type="journal article" date="2023" name="ISME J.">
        <title>Emergence of putative energy parasites within Clostridia revealed by genome analysis of a novel endosymbiotic clade.</title>
        <authorList>
            <person name="Takahashi K."/>
            <person name="Kuwahara H."/>
            <person name="Horikawa Y."/>
            <person name="Izawa K."/>
            <person name="Kato D."/>
            <person name="Inagaki T."/>
            <person name="Yuki M."/>
            <person name="Ohkuma M."/>
            <person name="Hongoh Y."/>
        </authorList>
    </citation>
    <scope>NUCLEOTIDE SEQUENCE</scope>
    <source>
        <strain evidence="1">CfP3-15</strain>
    </source>
</reference>
<dbReference type="KEGG" id="ips:CfP315_0359"/>
<evidence type="ECO:0000313" key="1">
    <source>
        <dbReference type="EMBL" id="BED91827.1"/>
    </source>
</evidence>
<organism evidence="1">
    <name type="scientific">Candidatus Improbicoccus pseudotrichonymphae</name>
    <dbReference type="NCBI Taxonomy" id="3033792"/>
    <lineage>
        <taxon>Bacteria</taxon>
        <taxon>Bacillati</taxon>
        <taxon>Bacillota</taxon>
        <taxon>Clostridia</taxon>
        <taxon>Candidatus Improbicoccus</taxon>
    </lineage>
</organism>
<name>A0AA48KYF8_9FIRM</name>